<evidence type="ECO:0000313" key="4">
    <source>
        <dbReference type="Proteomes" id="UP000830158"/>
    </source>
</evidence>
<reference evidence="3" key="1">
    <citation type="submission" date="2022-01" db="EMBL/GenBank/DDBJ databases">
        <title>PSI-footprinting approach for the identification of protein synthesis inhibitor producers.</title>
        <authorList>
            <person name="Handel F."/>
            <person name="Kulik A."/>
            <person name="Wex K.W."/>
            <person name="Berscheid A."/>
            <person name="Saur J.S."/>
            <person name="Winkler A."/>
            <person name="Wibberg D."/>
            <person name="Kalinowski J."/>
            <person name="Broetz-Oesterhelt H."/>
            <person name="Mast Y."/>
        </authorList>
    </citation>
    <scope>NUCLEOTIDE SEQUENCE</scope>
    <source>
        <strain evidence="3">KNN 49.3e</strain>
    </source>
</reference>
<keyword evidence="4" id="KW-1185">Reference proteome</keyword>
<gene>
    <name evidence="3" type="ORF">L1857_10405</name>
</gene>
<dbReference type="SMART" id="SM00530">
    <property type="entry name" value="HTH_XRE"/>
    <property type="match status" value="1"/>
</dbReference>
<dbReference type="Pfam" id="PF06114">
    <property type="entry name" value="Peptidase_M78"/>
    <property type="match status" value="1"/>
</dbReference>
<dbReference type="RefSeq" id="WP_205413254.1">
    <property type="nucleotide sequence ID" value="NZ_CP091196.1"/>
</dbReference>
<dbReference type="PROSITE" id="PS50943">
    <property type="entry name" value="HTH_CROC1"/>
    <property type="match status" value="1"/>
</dbReference>
<comment type="similarity">
    <text evidence="1">Belongs to the short-chain fatty acyl-CoA assimilation regulator (ScfR) family.</text>
</comment>
<dbReference type="Proteomes" id="UP000830158">
    <property type="component" value="Chromosome"/>
</dbReference>
<dbReference type="InterPro" id="IPR052345">
    <property type="entry name" value="Rad_response_metalloprotease"/>
</dbReference>
<dbReference type="Pfam" id="PF01381">
    <property type="entry name" value="HTH_3"/>
    <property type="match status" value="1"/>
</dbReference>
<dbReference type="InterPro" id="IPR010359">
    <property type="entry name" value="IrrE_HExxH"/>
</dbReference>
<dbReference type="Gene3D" id="1.10.10.2910">
    <property type="match status" value="1"/>
</dbReference>
<evidence type="ECO:0000259" key="2">
    <source>
        <dbReference type="PROSITE" id="PS50943"/>
    </source>
</evidence>
<dbReference type="InterPro" id="IPR010982">
    <property type="entry name" value="Lambda_DNA-bd_dom_sf"/>
</dbReference>
<proteinExistence type="inferred from homology"/>
<dbReference type="CDD" id="cd00093">
    <property type="entry name" value="HTH_XRE"/>
    <property type="match status" value="1"/>
</dbReference>
<dbReference type="PANTHER" id="PTHR43236">
    <property type="entry name" value="ANTITOXIN HIGA1"/>
    <property type="match status" value="1"/>
</dbReference>
<evidence type="ECO:0000256" key="1">
    <source>
        <dbReference type="ARBA" id="ARBA00007227"/>
    </source>
</evidence>
<dbReference type="SUPFAM" id="SSF47413">
    <property type="entry name" value="lambda repressor-like DNA-binding domains"/>
    <property type="match status" value="1"/>
</dbReference>
<accession>A0ABY4NT18</accession>
<sequence length="360" mass="39256">MEWTEIGERVREARLGAGLSQAELAAEIGLDRTMVVKIERGARRLDALELARLAEALSVSIGYFLDARPAVVSRRSSLPLDDTGTNSGRAESRLEAALFEWLRDVRQLVDLGQLPPLDVVIFPGKVDGLPAAREAASWLREHLDLGTRPIDTMMSVCERAGQFLLVTELTGDGASLTDDGLAVAVVNSAADPGRRRATAAHELGHLVLGDEYSTDLGVAASREERERAIGAFAAELLLPVAVITDGWPRDESVAREYLIELAARYRTSWSTALRQAQHAKVIDGSTARRWRTPTRAEILEALGWAPQPGLTSVTVPPTFAHAVIQAWRFDKITSNRAVELLHGQITIEDLPLRNEAESAP</sequence>
<feature type="domain" description="HTH cro/C1-type" evidence="2">
    <location>
        <begin position="10"/>
        <end position="64"/>
    </location>
</feature>
<dbReference type="Gene3D" id="1.10.260.40">
    <property type="entry name" value="lambda repressor-like DNA-binding domains"/>
    <property type="match status" value="1"/>
</dbReference>
<dbReference type="PANTHER" id="PTHR43236:SF1">
    <property type="entry name" value="BLL7220 PROTEIN"/>
    <property type="match status" value="1"/>
</dbReference>
<organism evidence="3 4">
    <name type="scientific">Amycolatopsis thermalba</name>
    <dbReference type="NCBI Taxonomy" id="944492"/>
    <lineage>
        <taxon>Bacteria</taxon>
        <taxon>Bacillati</taxon>
        <taxon>Actinomycetota</taxon>
        <taxon>Actinomycetes</taxon>
        <taxon>Pseudonocardiales</taxon>
        <taxon>Pseudonocardiaceae</taxon>
        <taxon>Amycolatopsis</taxon>
    </lineage>
</organism>
<dbReference type="InterPro" id="IPR001387">
    <property type="entry name" value="Cro/C1-type_HTH"/>
</dbReference>
<dbReference type="EMBL" id="CP091196">
    <property type="protein sequence ID" value="UQS23197.1"/>
    <property type="molecule type" value="Genomic_DNA"/>
</dbReference>
<name>A0ABY4NT18_9PSEU</name>
<evidence type="ECO:0000313" key="3">
    <source>
        <dbReference type="EMBL" id="UQS23197.1"/>
    </source>
</evidence>
<protein>
    <submittedName>
        <fullName evidence="3">XRE family transcriptional regulator</fullName>
    </submittedName>
</protein>